<evidence type="ECO:0000313" key="3">
    <source>
        <dbReference type="Proteomes" id="UP001285263"/>
    </source>
</evidence>
<dbReference type="Proteomes" id="UP001285263">
    <property type="component" value="Unassembled WGS sequence"/>
</dbReference>
<proteinExistence type="predicted"/>
<dbReference type="RefSeq" id="WP_320425132.1">
    <property type="nucleotide sequence ID" value="NZ_JAXCLA010000007.1"/>
</dbReference>
<dbReference type="InterPro" id="IPR001466">
    <property type="entry name" value="Beta-lactam-related"/>
</dbReference>
<dbReference type="InterPro" id="IPR012338">
    <property type="entry name" value="Beta-lactam/transpept-like"/>
</dbReference>
<dbReference type="PROSITE" id="PS51257">
    <property type="entry name" value="PROKAR_LIPOPROTEIN"/>
    <property type="match status" value="1"/>
</dbReference>
<dbReference type="Gene3D" id="3.40.710.10">
    <property type="entry name" value="DD-peptidase/beta-lactamase superfamily"/>
    <property type="match status" value="1"/>
</dbReference>
<keyword evidence="3" id="KW-1185">Reference proteome</keyword>
<comment type="caution">
    <text evidence="2">The sequence shown here is derived from an EMBL/GenBank/DDBJ whole genome shotgun (WGS) entry which is preliminary data.</text>
</comment>
<dbReference type="SUPFAM" id="SSF56601">
    <property type="entry name" value="beta-lactamase/transpeptidase-like"/>
    <property type="match status" value="1"/>
</dbReference>
<dbReference type="EC" id="3.1.1.103" evidence="2"/>
<dbReference type="InterPro" id="IPR050789">
    <property type="entry name" value="Diverse_Enzym_Activities"/>
</dbReference>
<evidence type="ECO:0000259" key="1">
    <source>
        <dbReference type="Pfam" id="PF00144"/>
    </source>
</evidence>
<dbReference type="GO" id="GO:0016787">
    <property type="term" value="F:hydrolase activity"/>
    <property type="evidence" value="ECO:0007669"/>
    <property type="project" value="UniProtKB-KW"/>
</dbReference>
<sequence>MIDRRAFLSIGAALLATGCAPGQRAIELGQELKALVDDPLQPLSGLSVLVQHRGRSVYEAQFGRRWIAPAGSGQKDLPITADTLFRVASLSKLVLGVGAMRLVDAGRLDLDADVSDVLGYRLRNPRFPDQPLTARMFLTHTSSLTDEGGLFVPAGETMQHFLATRERCWADVKPGSFFQYSNLGYGFLAGLLERASGMRFDVFMQQQVLAPLAMQGGYEATQLPPEQLANVATLYRKQGAGEKWNATGPWVAQADDFHAEPPTATPGLDGYLLGSNGSLFGPQGRLRTRVRDLGTIAAMFCAGGTLADSTTFLSKASIAAMTSERWRFDEAAKNGDNLGGRFQAWGTGLQHYIDRSAPHWGDRLLAEGGLTAWGHHGFSYGLQSGLMFEPVSQTAVIYVIGGHSADPGANRGRYSSYPAWEEQVHQRLWTRALDDRKV</sequence>
<feature type="domain" description="Beta-lactamase-related" evidence="1">
    <location>
        <begin position="42"/>
        <end position="401"/>
    </location>
</feature>
<gene>
    <name evidence="2" type="ORF">SNE35_21880</name>
</gene>
<dbReference type="Pfam" id="PF00144">
    <property type="entry name" value="Beta-lactamase"/>
    <property type="match status" value="1"/>
</dbReference>
<dbReference type="EMBL" id="JAXCLA010000007">
    <property type="protein sequence ID" value="MDY0747172.1"/>
    <property type="molecule type" value="Genomic_DNA"/>
</dbReference>
<keyword evidence="2" id="KW-0378">Hydrolase</keyword>
<evidence type="ECO:0000313" key="2">
    <source>
        <dbReference type="EMBL" id="MDY0747172.1"/>
    </source>
</evidence>
<name>A0ABU5DLI5_9BURK</name>
<accession>A0ABU5DLI5</accession>
<organism evidence="2 3">
    <name type="scientific">Roseateles agri</name>
    <dbReference type="NCBI Taxonomy" id="3098619"/>
    <lineage>
        <taxon>Bacteria</taxon>
        <taxon>Pseudomonadati</taxon>
        <taxon>Pseudomonadota</taxon>
        <taxon>Betaproteobacteria</taxon>
        <taxon>Burkholderiales</taxon>
        <taxon>Sphaerotilaceae</taxon>
        <taxon>Roseateles</taxon>
    </lineage>
</organism>
<reference evidence="2 3" key="1">
    <citation type="submission" date="2023-11" db="EMBL/GenBank/DDBJ databases">
        <title>Paucibacter sp. nov., isolated from fresh soil in Korea.</title>
        <authorList>
            <person name="Le N.T.T."/>
        </authorList>
    </citation>
    <scope>NUCLEOTIDE SEQUENCE [LARGE SCALE GENOMIC DNA]</scope>
    <source>
        <strain evidence="2 3">R3-3</strain>
    </source>
</reference>
<dbReference type="PANTHER" id="PTHR43283">
    <property type="entry name" value="BETA-LACTAMASE-RELATED"/>
    <property type="match status" value="1"/>
</dbReference>
<protein>
    <submittedName>
        <fullName evidence="2">Serine hydrolase domain-containing protein</fullName>
        <ecNumber evidence="2">3.1.1.103</ecNumber>
    </submittedName>
</protein>